<dbReference type="InterPro" id="IPR036388">
    <property type="entry name" value="WH-like_DNA-bd_sf"/>
</dbReference>
<dbReference type="OrthoDB" id="9784272at2"/>
<dbReference type="GO" id="GO:0006352">
    <property type="term" value="P:DNA-templated transcription initiation"/>
    <property type="evidence" value="ECO:0007669"/>
    <property type="project" value="InterPro"/>
</dbReference>
<dbReference type="RefSeq" id="WP_145280695.1">
    <property type="nucleotide sequence ID" value="NZ_CP036291.1"/>
</dbReference>
<keyword evidence="3" id="KW-0731">Sigma factor</keyword>
<evidence type="ECO:0000256" key="1">
    <source>
        <dbReference type="ARBA" id="ARBA00010641"/>
    </source>
</evidence>
<evidence type="ECO:0000259" key="6">
    <source>
        <dbReference type="Pfam" id="PF08281"/>
    </source>
</evidence>
<dbReference type="AlphaFoldDB" id="A0A518D677"/>
<dbReference type="GO" id="GO:0003677">
    <property type="term" value="F:DNA binding"/>
    <property type="evidence" value="ECO:0007669"/>
    <property type="project" value="InterPro"/>
</dbReference>
<dbReference type="KEGG" id="pnd:Pla175_03300"/>
<dbReference type="Gene3D" id="1.10.10.10">
    <property type="entry name" value="Winged helix-like DNA-binding domain superfamily/Winged helix DNA-binding domain"/>
    <property type="match status" value="1"/>
</dbReference>
<dbReference type="Gene3D" id="1.10.1740.10">
    <property type="match status" value="1"/>
</dbReference>
<comment type="similarity">
    <text evidence="1">Belongs to the sigma-70 factor family. ECF subfamily.</text>
</comment>
<keyword evidence="4" id="KW-0804">Transcription</keyword>
<sequence length="204" mass="22632">MTPANSQSEADQRPAEAAEHVALLARVAEGDEAAFGRLYDEYAPNVYGIAMRILKNPADAQEVLSEVFWQVWRDPTKYAPERGTLLSYLLTVARSRALDKLRKSTTRRARLPTGGAPAGLEPVDSCRIDSPDQRLMDDERRREVVGAIQGLSDAQRRALTLAYFDGLTHREVAEQLELPLGTAKSHIRKGLESLRVALSAFRTC</sequence>
<evidence type="ECO:0000259" key="5">
    <source>
        <dbReference type="Pfam" id="PF04542"/>
    </source>
</evidence>
<dbReference type="NCBIfam" id="TIGR02937">
    <property type="entry name" value="sigma70-ECF"/>
    <property type="match status" value="1"/>
</dbReference>
<reference evidence="7 8" key="1">
    <citation type="submission" date="2019-02" db="EMBL/GenBank/DDBJ databases">
        <title>Deep-cultivation of Planctomycetes and their phenomic and genomic characterization uncovers novel biology.</title>
        <authorList>
            <person name="Wiegand S."/>
            <person name="Jogler M."/>
            <person name="Boedeker C."/>
            <person name="Pinto D."/>
            <person name="Vollmers J."/>
            <person name="Rivas-Marin E."/>
            <person name="Kohn T."/>
            <person name="Peeters S.H."/>
            <person name="Heuer A."/>
            <person name="Rast P."/>
            <person name="Oberbeckmann S."/>
            <person name="Bunk B."/>
            <person name="Jeske O."/>
            <person name="Meyerdierks A."/>
            <person name="Storesund J.E."/>
            <person name="Kallscheuer N."/>
            <person name="Luecker S."/>
            <person name="Lage O.M."/>
            <person name="Pohl T."/>
            <person name="Merkel B.J."/>
            <person name="Hornburger P."/>
            <person name="Mueller R.-W."/>
            <person name="Bruemmer F."/>
            <person name="Labrenz M."/>
            <person name="Spormann A.M."/>
            <person name="Op den Camp H."/>
            <person name="Overmann J."/>
            <person name="Amann R."/>
            <person name="Jetten M.S.M."/>
            <person name="Mascher T."/>
            <person name="Medema M.H."/>
            <person name="Devos D.P."/>
            <person name="Kaster A.-K."/>
            <person name="Ovreas L."/>
            <person name="Rohde M."/>
            <person name="Galperin M.Y."/>
            <person name="Jogler C."/>
        </authorList>
    </citation>
    <scope>NUCLEOTIDE SEQUENCE [LARGE SCALE GENOMIC DNA]</scope>
    <source>
        <strain evidence="7 8">Pla175</strain>
    </source>
</reference>
<feature type="domain" description="RNA polymerase sigma-70 region 2" evidence="5">
    <location>
        <begin position="38"/>
        <end position="105"/>
    </location>
</feature>
<accession>A0A518D677</accession>
<dbReference type="InterPro" id="IPR039425">
    <property type="entry name" value="RNA_pol_sigma-70-like"/>
</dbReference>
<dbReference type="EMBL" id="CP036291">
    <property type="protein sequence ID" value="QDU86976.1"/>
    <property type="molecule type" value="Genomic_DNA"/>
</dbReference>
<proteinExistence type="inferred from homology"/>
<dbReference type="PANTHER" id="PTHR43133:SF66">
    <property type="entry name" value="ECF RNA POLYMERASE SIGMA FACTOR SIGK"/>
    <property type="match status" value="1"/>
</dbReference>
<feature type="domain" description="RNA polymerase sigma factor 70 region 4 type 2" evidence="6">
    <location>
        <begin position="142"/>
        <end position="194"/>
    </location>
</feature>
<gene>
    <name evidence="7" type="primary">sigK</name>
    <name evidence="7" type="ORF">Pla175_03300</name>
</gene>
<keyword evidence="2" id="KW-0805">Transcription regulation</keyword>
<protein>
    <submittedName>
        <fullName evidence="7">ECF RNA polymerase sigma factor SigK</fullName>
    </submittedName>
</protein>
<dbReference type="InterPro" id="IPR007627">
    <property type="entry name" value="RNA_pol_sigma70_r2"/>
</dbReference>
<evidence type="ECO:0000256" key="4">
    <source>
        <dbReference type="ARBA" id="ARBA00023163"/>
    </source>
</evidence>
<dbReference type="InterPro" id="IPR014284">
    <property type="entry name" value="RNA_pol_sigma-70_dom"/>
</dbReference>
<dbReference type="InterPro" id="IPR013249">
    <property type="entry name" value="RNA_pol_sigma70_r4_t2"/>
</dbReference>
<dbReference type="SUPFAM" id="SSF88946">
    <property type="entry name" value="Sigma2 domain of RNA polymerase sigma factors"/>
    <property type="match status" value="1"/>
</dbReference>
<dbReference type="Proteomes" id="UP000317429">
    <property type="component" value="Chromosome"/>
</dbReference>
<dbReference type="CDD" id="cd06171">
    <property type="entry name" value="Sigma70_r4"/>
    <property type="match status" value="1"/>
</dbReference>
<dbReference type="InterPro" id="IPR013324">
    <property type="entry name" value="RNA_pol_sigma_r3/r4-like"/>
</dbReference>
<evidence type="ECO:0000313" key="8">
    <source>
        <dbReference type="Proteomes" id="UP000317429"/>
    </source>
</evidence>
<dbReference type="GO" id="GO:0016987">
    <property type="term" value="F:sigma factor activity"/>
    <property type="evidence" value="ECO:0007669"/>
    <property type="project" value="UniProtKB-KW"/>
</dbReference>
<evidence type="ECO:0000313" key="7">
    <source>
        <dbReference type="EMBL" id="QDU86976.1"/>
    </source>
</evidence>
<keyword evidence="8" id="KW-1185">Reference proteome</keyword>
<evidence type="ECO:0000256" key="2">
    <source>
        <dbReference type="ARBA" id="ARBA00023015"/>
    </source>
</evidence>
<organism evidence="7 8">
    <name type="scientific">Pirellulimonas nuda</name>
    <dbReference type="NCBI Taxonomy" id="2528009"/>
    <lineage>
        <taxon>Bacteria</taxon>
        <taxon>Pseudomonadati</taxon>
        <taxon>Planctomycetota</taxon>
        <taxon>Planctomycetia</taxon>
        <taxon>Pirellulales</taxon>
        <taxon>Lacipirellulaceae</taxon>
        <taxon>Pirellulimonas</taxon>
    </lineage>
</organism>
<dbReference type="Pfam" id="PF04542">
    <property type="entry name" value="Sigma70_r2"/>
    <property type="match status" value="1"/>
</dbReference>
<dbReference type="SUPFAM" id="SSF88659">
    <property type="entry name" value="Sigma3 and sigma4 domains of RNA polymerase sigma factors"/>
    <property type="match status" value="1"/>
</dbReference>
<name>A0A518D677_9BACT</name>
<dbReference type="InterPro" id="IPR013325">
    <property type="entry name" value="RNA_pol_sigma_r2"/>
</dbReference>
<dbReference type="Pfam" id="PF08281">
    <property type="entry name" value="Sigma70_r4_2"/>
    <property type="match status" value="1"/>
</dbReference>
<evidence type="ECO:0000256" key="3">
    <source>
        <dbReference type="ARBA" id="ARBA00023082"/>
    </source>
</evidence>
<dbReference type="PANTHER" id="PTHR43133">
    <property type="entry name" value="RNA POLYMERASE ECF-TYPE SIGMA FACTO"/>
    <property type="match status" value="1"/>
</dbReference>